<keyword evidence="1" id="KW-0472">Membrane</keyword>
<dbReference type="Proteomes" id="UP001241747">
    <property type="component" value="Unassembled WGS sequence"/>
</dbReference>
<feature type="transmembrane region" description="Helical" evidence="1">
    <location>
        <begin position="6"/>
        <end position="25"/>
    </location>
</feature>
<feature type="transmembrane region" description="Helical" evidence="1">
    <location>
        <begin position="108"/>
        <end position="129"/>
    </location>
</feature>
<feature type="transmembrane region" description="Helical" evidence="1">
    <location>
        <begin position="135"/>
        <end position="158"/>
    </location>
</feature>
<sequence length="160" mass="16865">MGDDWANFLVAQVGASAALLGLLFVGMPLNLSAILAEPHLPRRARLAMAQLLVVMLIAMVALIPHLPDRLRGGVIAGLGAVVFVPGHRIERILSRSRVAPPTKLLANLVPFECAVVPYLVAGSLLVLGLAGGPYWLAAGMILSITKAVVDAWVLLVAINR</sequence>
<keyword evidence="1" id="KW-1133">Transmembrane helix</keyword>
<name>A0ABU0LBC1_XANAG</name>
<feature type="transmembrane region" description="Helical" evidence="1">
    <location>
        <begin position="70"/>
        <end position="87"/>
    </location>
</feature>
<comment type="caution">
    <text evidence="2">The sequence shown here is derived from an EMBL/GenBank/DDBJ whole genome shotgun (WGS) entry which is preliminary data.</text>
</comment>
<dbReference type="EMBL" id="JAUSVY010000002">
    <property type="protein sequence ID" value="MDQ0504418.1"/>
    <property type="molecule type" value="Genomic_DNA"/>
</dbReference>
<evidence type="ECO:0000313" key="3">
    <source>
        <dbReference type="Proteomes" id="UP001241747"/>
    </source>
</evidence>
<evidence type="ECO:0000313" key="2">
    <source>
        <dbReference type="EMBL" id="MDQ0504418.1"/>
    </source>
</evidence>
<dbReference type="RefSeq" id="WP_237345093.1">
    <property type="nucleotide sequence ID" value="NZ_JABWGX010000007.1"/>
</dbReference>
<reference evidence="2 3" key="1">
    <citation type="submission" date="2023-07" db="EMBL/GenBank/DDBJ databases">
        <title>Genomic Encyclopedia of Type Strains, Phase IV (KMG-IV): sequencing the most valuable type-strain genomes for metagenomic binning, comparative biology and taxonomic classification.</title>
        <authorList>
            <person name="Goeker M."/>
        </authorList>
    </citation>
    <scope>NUCLEOTIDE SEQUENCE [LARGE SCALE GENOMIC DNA]</scope>
    <source>
        <strain evidence="2 3">DSM 3770</strain>
    </source>
</reference>
<gene>
    <name evidence="2" type="ORF">QOZ94_001192</name>
</gene>
<evidence type="ECO:0000256" key="1">
    <source>
        <dbReference type="SAM" id="Phobius"/>
    </source>
</evidence>
<proteinExistence type="predicted"/>
<keyword evidence="1" id="KW-0812">Transmembrane</keyword>
<feature type="transmembrane region" description="Helical" evidence="1">
    <location>
        <begin position="46"/>
        <end position="64"/>
    </location>
</feature>
<accession>A0ABU0LBC1</accession>
<evidence type="ECO:0008006" key="4">
    <source>
        <dbReference type="Google" id="ProtNLM"/>
    </source>
</evidence>
<organism evidence="2 3">
    <name type="scientific">Xanthobacter agilis</name>
    <dbReference type="NCBI Taxonomy" id="47492"/>
    <lineage>
        <taxon>Bacteria</taxon>
        <taxon>Pseudomonadati</taxon>
        <taxon>Pseudomonadota</taxon>
        <taxon>Alphaproteobacteria</taxon>
        <taxon>Hyphomicrobiales</taxon>
        <taxon>Xanthobacteraceae</taxon>
        <taxon>Xanthobacter</taxon>
    </lineage>
</organism>
<keyword evidence="3" id="KW-1185">Reference proteome</keyword>
<protein>
    <recommendedName>
        <fullName evidence="4">Modulator of FtsH protease</fullName>
    </recommendedName>
</protein>